<dbReference type="Proteomes" id="UP000007875">
    <property type="component" value="Unassembled WGS sequence"/>
</dbReference>
<name>H2YJL2_CIOSA</name>
<dbReference type="PANTHER" id="PTHR46163">
    <property type="entry name" value="TYROSINE-PROTEIN PHOSPHATASE-RELATED"/>
    <property type="match status" value="1"/>
</dbReference>
<evidence type="ECO:0000313" key="3">
    <source>
        <dbReference type="Ensembl" id="ENSCSAVP00000005511.1"/>
    </source>
</evidence>
<dbReference type="GO" id="GO:0004725">
    <property type="term" value="F:protein tyrosine phosphatase activity"/>
    <property type="evidence" value="ECO:0007669"/>
    <property type="project" value="InterPro"/>
</dbReference>
<accession>H2YJL2</accession>
<reference evidence="3" key="3">
    <citation type="submission" date="2025-09" db="UniProtKB">
        <authorList>
            <consortium name="Ensembl"/>
        </authorList>
    </citation>
    <scope>IDENTIFICATION</scope>
</reference>
<dbReference type="AlphaFoldDB" id="H2YJL2"/>
<proteinExistence type="inferred from homology"/>
<sequence>MRYFFQCYDVKHNMIVTQAPMQNTMEEFWRVVMDNNVKCIVMLCPLKFDDAEYCAEYWPINDCMEIGEIKINNDATQEHDGFVETTLLLSENLVDKTPIKVTFLRHLGVGKR</sequence>
<feature type="domain" description="Tyrosine-protein phosphatase" evidence="2">
    <location>
        <begin position="1"/>
        <end position="107"/>
    </location>
</feature>
<keyword evidence="4" id="KW-1185">Reference proteome</keyword>
<reference evidence="3" key="2">
    <citation type="submission" date="2025-08" db="UniProtKB">
        <authorList>
            <consortium name="Ensembl"/>
        </authorList>
    </citation>
    <scope>IDENTIFICATION</scope>
</reference>
<reference evidence="4" key="1">
    <citation type="submission" date="2003-08" db="EMBL/GenBank/DDBJ databases">
        <authorList>
            <person name="Birren B."/>
            <person name="Nusbaum C."/>
            <person name="Abebe A."/>
            <person name="Abouelleil A."/>
            <person name="Adekoya E."/>
            <person name="Ait-zahra M."/>
            <person name="Allen N."/>
            <person name="Allen T."/>
            <person name="An P."/>
            <person name="Anderson M."/>
            <person name="Anderson S."/>
            <person name="Arachchi H."/>
            <person name="Armbruster J."/>
            <person name="Bachantsang P."/>
            <person name="Baldwin J."/>
            <person name="Barry A."/>
            <person name="Bayul T."/>
            <person name="Blitshsteyn B."/>
            <person name="Bloom T."/>
            <person name="Blye J."/>
            <person name="Boguslavskiy L."/>
            <person name="Borowsky M."/>
            <person name="Boukhgalter B."/>
            <person name="Brunache A."/>
            <person name="Butler J."/>
            <person name="Calixte N."/>
            <person name="Calvo S."/>
            <person name="Camarata J."/>
            <person name="Campo K."/>
            <person name="Chang J."/>
            <person name="Cheshatsang Y."/>
            <person name="Citroen M."/>
            <person name="Collymore A."/>
            <person name="Considine T."/>
            <person name="Cook A."/>
            <person name="Cooke P."/>
            <person name="Corum B."/>
            <person name="Cuomo C."/>
            <person name="David R."/>
            <person name="Dawoe T."/>
            <person name="Degray S."/>
            <person name="Dodge S."/>
            <person name="Dooley K."/>
            <person name="Dorje P."/>
            <person name="Dorjee K."/>
            <person name="Dorris L."/>
            <person name="Duffey N."/>
            <person name="Dupes A."/>
            <person name="Elkins T."/>
            <person name="Engels R."/>
            <person name="Erickson J."/>
            <person name="Farina A."/>
            <person name="Faro S."/>
            <person name="Ferreira P."/>
            <person name="Fischer H."/>
            <person name="Fitzgerald M."/>
            <person name="Foley K."/>
            <person name="Gage D."/>
            <person name="Galagan J."/>
            <person name="Gearin G."/>
            <person name="Gnerre S."/>
            <person name="Gnirke A."/>
            <person name="Goyette A."/>
            <person name="Graham J."/>
            <person name="Grandbois E."/>
            <person name="Gyaltsen K."/>
            <person name="Hafez N."/>
            <person name="Hagopian D."/>
            <person name="Hagos B."/>
            <person name="Hall J."/>
            <person name="Hatcher B."/>
            <person name="Heller A."/>
            <person name="Higgins H."/>
            <person name="Honan T."/>
            <person name="Horn A."/>
            <person name="Houde N."/>
            <person name="Hughes L."/>
            <person name="Hulme W."/>
            <person name="Husby E."/>
            <person name="Iliev I."/>
            <person name="Jaffe D."/>
            <person name="Jones C."/>
            <person name="Kamal M."/>
            <person name="Kamat A."/>
            <person name="Kamvysselis M."/>
            <person name="Karlsson E."/>
            <person name="Kells C."/>
            <person name="Kieu A."/>
            <person name="Kisner P."/>
            <person name="Kodira C."/>
            <person name="Kulbokas E."/>
            <person name="Labutti K."/>
            <person name="Lama D."/>
            <person name="Landers T."/>
            <person name="Leger J."/>
            <person name="Levine S."/>
            <person name="Lewis D."/>
            <person name="Lewis T."/>
            <person name="Lindblad-toh K."/>
            <person name="Liu X."/>
            <person name="Lokyitsang T."/>
            <person name="Lokyitsang Y."/>
            <person name="Lucien O."/>
            <person name="Lui A."/>
            <person name="Ma L.J."/>
            <person name="Mabbitt R."/>
            <person name="Macdonald J."/>
            <person name="Maclean C."/>
            <person name="Major J."/>
            <person name="Manning J."/>
            <person name="Marabella R."/>
            <person name="Maru K."/>
            <person name="Matthews C."/>
            <person name="Mauceli E."/>
            <person name="Mccarthy M."/>
            <person name="Mcdonough S."/>
            <person name="Mcghee T."/>
            <person name="Meldrim J."/>
            <person name="Meneus L."/>
            <person name="Mesirov J."/>
            <person name="Mihalev A."/>
            <person name="Mihova T."/>
            <person name="Mikkelsen T."/>
            <person name="Mlenga V."/>
            <person name="Moru K."/>
            <person name="Mozes J."/>
            <person name="Mulrain L."/>
            <person name="Munson G."/>
            <person name="Naylor J."/>
            <person name="Newes C."/>
            <person name="Nguyen C."/>
            <person name="Nguyen N."/>
            <person name="Nguyen T."/>
            <person name="Nicol R."/>
            <person name="Nielsen C."/>
            <person name="Nizzari M."/>
            <person name="Norbu C."/>
            <person name="Norbu N."/>
            <person name="O'donnell P."/>
            <person name="Okoawo O."/>
            <person name="O'leary S."/>
            <person name="Omotosho B."/>
            <person name="O'neill K."/>
            <person name="Osman S."/>
            <person name="Parker S."/>
            <person name="Perrin D."/>
            <person name="Phunkhang P."/>
            <person name="Piqani B."/>
            <person name="Purcell S."/>
            <person name="Rachupka T."/>
            <person name="Ramasamy U."/>
            <person name="Rameau R."/>
            <person name="Ray V."/>
            <person name="Raymond C."/>
            <person name="Retta R."/>
            <person name="Richardson S."/>
            <person name="Rise C."/>
            <person name="Rodriguez J."/>
            <person name="Rogers J."/>
            <person name="Rogov P."/>
            <person name="Rutman M."/>
            <person name="Schupbach R."/>
            <person name="Seaman C."/>
            <person name="Settipalli S."/>
            <person name="Sharpe T."/>
            <person name="Sheridan J."/>
            <person name="Sherpa N."/>
            <person name="Shi J."/>
            <person name="Smirnov S."/>
            <person name="Smith C."/>
            <person name="Sougnez C."/>
            <person name="Spencer B."/>
            <person name="Stalker J."/>
            <person name="Stange-thomann N."/>
            <person name="Stavropoulos S."/>
            <person name="Stetson K."/>
            <person name="Stone C."/>
            <person name="Stone S."/>
            <person name="Stubbs M."/>
            <person name="Talamas J."/>
            <person name="Tchuinga P."/>
            <person name="Tenzing P."/>
            <person name="Tesfaye S."/>
            <person name="Theodore J."/>
            <person name="Thoulutsang Y."/>
            <person name="Topham K."/>
            <person name="Towey S."/>
            <person name="Tsamla T."/>
            <person name="Tsomo N."/>
            <person name="Vallee D."/>
            <person name="Vassiliev H."/>
            <person name="Venkataraman V."/>
            <person name="Vinson J."/>
            <person name="Vo A."/>
            <person name="Wade C."/>
            <person name="Wang S."/>
            <person name="Wangchuk T."/>
            <person name="Wangdi T."/>
            <person name="Whittaker C."/>
            <person name="Wilkinson J."/>
            <person name="Wu Y."/>
            <person name="Wyman D."/>
            <person name="Yadav S."/>
            <person name="Yang S."/>
            <person name="Yang X."/>
            <person name="Yeager S."/>
            <person name="Yee E."/>
            <person name="Young G."/>
            <person name="Zainoun J."/>
            <person name="Zembeck L."/>
            <person name="Zimmer A."/>
            <person name="Zody M."/>
            <person name="Lander E."/>
        </authorList>
    </citation>
    <scope>NUCLEOTIDE SEQUENCE [LARGE SCALE GENOMIC DNA]</scope>
</reference>
<dbReference type="HOGENOM" id="CLU_2144980_0_0_1"/>
<dbReference type="InterPro" id="IPR000242">
    <property type="entry name" value="PTP_cat"/>
</dbReference>
<evidence type="ECO:0000256" key="1">
    <source>
        <dbReference type="ARBA" id="ARBA00009580"/>
    </source>
</evidence>
<dbReference type="Gene3D" id="3.90.190.10">
    <property type="entry name" value="Protein tyrosine phosphatase superfamily"/>
    <property type="match status" value="1"/>
</dbReference>
<dbReference type="Pfam" id="PF00102">
    <property type="entry name" value="Y_phosphatase"/>
    <property type="match status" value="1"/>
</dbReference>
<evidence type="ECO:0000259" key="2">
    <source>
        <dbReference type="PROSITE" id="PS50055"/>
    </source>
</evidence>
<dbReference type="InterPro" id="IPR029021">
    <property type="entry name" value="Prot-tyrosine_phosphatase-like"/>
</dbReference>
<dbReference type="InParanoid" id="H2YJL2"/>
<dbReference type="Ensembl" id="ENSCSAVT00000005585.1">
    <property type="protein sequence ID" value="ENSCSAVP00000005511.1"/>
    <property type="gene ID" value="ENSCSAVG00000003295.1"/>
</dbReference>
<protein>
    <recommendedName>
        <fullName evidence="2">Tyrosine-protein phosphatase domain-containing protein</fullName>
    </recommendedName>
</protein>
<dbReference type="STRING" id="51511.ENSCSAVP00000005511"/>
<evidence type="ECO:0000313" key="4">
    <source>
        <dbReference type="Proteomes" id="UP000007875"/>
    </source>
</evidence>
<dbReference type="InterPro" id="IPR052782">
    <property type="entry name" value="Oocyte-zygote_transition_reg"/>
</dbReference>
<organism evidence="3 4">
    <name type="scientific">Ciona savignyi</name>
    <name type="common">Pacific transparent sea squirt</name>
    <dbReference type="NCBI Taxonomy" id="51511"/>
    <lineage>
        <taxon>Eukaryota</taxon>
        <taxon>Metazoa</taxon>
        <taxon>Chordata</taxon>
        <taxon>Tunicata</taxon>
        <taxon>Ascidiacea</taxon>
        <taxon>Phlebobranchia</taxon>
        <taxon>Cionidae</taxon>
        <taxon>Ciona</taxon>
    </lineage>
</organism>
<dbReference type="SUPFAM" id="SSF52799">
    <property type="entry name" value="(Phosphotyrosine protein) phosphatases II"/>
    <property type="match status" value="1"/>
</dbReference>
<comment type="similarity">
    <text evidence="1">Belongs to the protein-tyrosine phosphatase family.</text>
</comment>
<dbReference type="PROSITE" id="PS50055">
    <property type="entry name" value="TYR_PHOSPHATASE_PTP"/>
    <property type="match status" value="1"/>
</dbReference>